<reference evidence="1" key="1">
    <citation type="submission" date="2014-09" db="EMBL/GenBank/DDBJ databases">
        <authorList>
            <person name="Magalhaes I.L.F."/>
            <person name="Oliveira U."/>
            <person name="Santos F.R."/>
            <person name="Vidigal T.H.D.A."/>
            <person name="Brescovit A.D."/>
            <person name="Santos A.J."/>
        </authorList>
    </citation>
    <scope>NUCLEOTIDE SEQUENCE</scope>
    <source>
        <tissue evidence="1">Shoot tissue taken approximately 20 cm above the soil surface</tissue>
    </source>
</reference>
<dbReference type="EMBL" id="GBRH01271082">
    <property type="protein sequence ID" value="JAD26813.1"/>
    <property type="molecule type" value="Transcribed_RNA"/>
</dbReference>
<dbReference type="AlphaFoldDB" id="A0A0A8YMK1"/>
<organism evidence="1">
    <name type="scientific">Arundo donax</name>
    <name type="common">Giant reed</name>
    <name type="synonym">Donax arundinaceus</name>
    <dbReference type="NCBI Taxonomy" id="35708"/>
    <lineage>
        <taxon>Eukaryota</taxon>
        <taxon>Viridiplantae</taxon>
        <taxon>Streptophyta</taxon>
        <taxon>Embryophyta</taxon>
        <taxon>Tracheophyta</taxon>
        <taxon>Spermatophyta</taxon>
        <taxon>Magnoliopsida</taxon>
        <taxon>Liliopsida</taxon>
        <taxon>Poales</taxon>
        <taxon>Poaceae</taxon>
        <taxon>PACMAD clade</taxon>
        <taxon>Arundinoideae</taxon>
        <taxon>Arundineae</taxon>
        <taxon>Arundo</taxon>
    </lineage>
</organism>
<reference evidence="1" key="2">
    <citation type="journal article" date="2015" name="Data Brief">
        <title>Shoot transcriptome of the giant reed, Arundo donax.</title>
        <authorList>
            <person name="Barrero R.A."/>
            <person name="Guerrero F.D."/>
            <person name="Moolhuijzen P."/>
            <person name="Goolsby J.A."/>
            <person name="Tidwell J."/>
            <person name="Bellgard S.E."/>
            <person name="Bellgard M.I."/>
        </authorList>
    </citation>
    <scope>NUCLEOTIDE SEQUENCE</scope>
    <source>
        <tissue evidence="1">Shoot tissue taken approximately 20 cm above the soil surface</tissue>
    </source>
</reference>
<proteinExistence type="predicted"/>
<sequence>MHLVNGFFSYTLREYSTWEFLVIPSHPLGYLYGCGCALRL</sequence>
<evidence type="ECO:0000313" key="1">
    <source>
        <dbReference type="EMBL" id="JAD26813.1"/>
    </source>
</evidence>
<protein>
    <submittedName>
        <fullName evidence="1">Uncharacterized protein</fullName>
    </submittedName>
</protein>
<name>A0A0A8YMK1_ARUDO</name>
<accession>A0A0A8YMK1</accession>